<keyword evidence="4" id="KW-0223">Dioxygenase</keyword>
<keyword evidence="2" id="KW-0472">Membrane</keyword>
<feature type="transmembrane region" description="Helical" evidence="2">
    <location>
        <begin position="12"/>
        <end position="33"/>
    </location>
</feature>
<feature type="region of interest" description="Disordered" evidence="1">
    <location>
        <begin position="116"/>
        <end position="139"/>
    </location>
</feature>
<evidence type="ECO:0000313" key="4">
    <source>
        <dbReference type="EMBL" id="GLK13168.1"/>
    </source>
</evidence>
<dbReference type="CDD" id="cd03457">
    <property type="entry name" value="intradiol_dioxygenase_like"/>
    <property type="match status" value="1"/>
</dbReference>
<gene>
    <name evidence="4" type="ORF">GCM10017600_65790</name>
</gene>
<dbReference type="GO" id="GO:0016702">
    <property type="term" value="F:oxidoreductase activity, acting on single donors with incorporation of molecular oxygen, incorporation of two atoms of oxygen"/>
    <property type="evidence" value="ECO:0007669"/>
    <property type="project" value="InterPro"/>
</dbReference>
<dbReference type="RefSeq" id="WP_271221463.1">
    <property type="nucleotide sequence ID" value="NZ_BAAAVD010000038.1"/>
</dbReference>
<feature type="compositionally biased region" description="Polar residues" evidence="1">
    <location>
        <begin position="219"/>
        <end position="230"/>
    </location>
</feature>
<keyword evidence="4" id="KW-0560">Oxidoreductase</keyword>
<proteinExistence type="predicted"/>
<comment type="caution">
    <text evidence="4">The sequence shown here is derived from an EMBL/GenBank/DDBJ whole genome shotgun (WGS) entry which is preliminary data.</text>
</comment>
<dbReference type="Proteomes" id="UP001143474">
    <property type="component" value="Unassembled WGS sequence"/>
</dbReference>
<dbReference type="PANTHER" id="PTHR34315:SF1">
    <property type="entry name" value="INTRADIOL RING-CLEAVAGE DIOXYGENASES DOMAIN-CONTAINING PROTEIN-RELATED"/>
    <property type="match status" value="1"/>
</dbReference>
<protein>
    <submittedName>
        <fullName evidence="4">Protocatechuate dioxygenase</fullName>
    </submittedName>
</protein>
<dbReference type="InterPro" id="IPR015889">
    <property type="entry name" value="Intradiol_dOase_core"/>
</dbReference>
<dbReference type="PANTHER" id="PTHR34315">
    <property type="match status" value="1"/>
</dbReference>
<dbReference type="AlphaFoldDB" id="A0A9W6MGQ9"/>
<dbReference type="InterPro" id="IPR000627">
    <property type="entry name" value="Intradiol_dOase_C"/>
</dbReference>
<reference evidence="4" key="1">
    <citation type="journal article" date="2014" name="Int. J. Syst. Evol. Microbiol.">
        <title>Complete genome sequence of Corynebacterium casei LMG S-19264T (=DSM 44701T), isolated from a smear-ripened cheese.</title>
        <authorList>
            <consortium name="US DOE Joint Genome Institute (JGI-PGF)"/>
            <person name="Walter F."/>
            <person name="Albersmeier A."/>
            <person name="Kalinowski J."/>
            <person name="Ruckert C."/>
        </authorList>
    </citation>
    <scope>NUCLEOTIDE SEQUENCE</scope>
    <source>
        <strain evidence="4">VKM Ac-2007</strain>
    </source>
</reference>
<evidence type="ECO:0000313" key="5">
    <source>
        <dbReference type="Proteomes" id="UP001143474"/>
    </source>
</evidence>
<sequence>MKEIDTPGPSRRQILIAGGVGIAAAGLGAAYLATTASASPGTCMKLTQETIEGPYYLDYDKHRSDITEQKPGVPVLLRVRVVDAENCRPLRDVAVDIWHCDALGVYSSYEKQSSGDGGVSPTALPAAAPDGSGGGMHAAPDSGTTFFRGFQMTDQDGWVTFRTVFPGWYVGRAIHIHTKVHVNGVLKDGAYVGGNDCHTGQLYFPEKAIEAVARTQPYSTNTRPRTTNAQDMLHTGDTPADGMLDLRYDPKRLTEGVQASITLGVDPDAVHNGQDWP</sequence>
<dbReference type="Pfam" id="PF00775">
    <property type="entry name" value="Dioxygenase_C"/>
    <property type="match status" value="1"/>
</dbReference>
<evidence type="ECO:0000256" key="1">
    <source>
        <dbReference type="SAM" id="MobiDB-lite"/>
    </source>
</evidence>
<dbReference type="Gene3D" id="2.60.130.10">
    <property type="entry name" value="Aromatic compound dioxygenase"/>
    <property type="match status" value="1"/>
</dbReference>
<accession>A0A9W6MGQ9</accession>
<dbReference type="PROSITE" id="PS51318">
    <property type="entry name" value="TAT"/>
    <property type="match status" value="1"/>
</dbReference>
<dbReference type="SUPFAM" id="SSF49482">
    <property type="entry name" value="Aromatic compound dioxygenase"/>
    <property type="match status" value="1"/>
</dbReference>
<evidence type="ECO:0000256" key="2">
    <source>
        <dbReference type="SAM" id="Phobius"/>
    </source>
</evidence>
<dbReference type="GO" id="GO:0008199">
    <property type="term" value="F:ferric iron binding"/>
    <property type="evidence" value="ECO:0007669"/>
    <property type="project" value="InterPro"/>
</dbReference>
<name>A0A9W6MGQ9_9ACTN</name>
<organism evidence="4 5">
    <name type="scientific">Streptosporangium carneum</name>
    <dbReference type="NCBI Taxonomy" id="47481"/>
    <lineage>
        <taxon>Bacteria</taxon>
        <taxon>Bacillati</taxon>
        <taxon>Actinomycetota</taxon>
        <taxon>Actinomycetes</taxon>
        <taxon>Streptosporangiales</taxon>
        <taxon>Streptosporangiaceae</taxon>
        <taxon>Streptosporangium</taxon>
    </lineage>
</organism>
<dbReference type="InterPro" id="IPR006311">
    <property type="entry name" value="TAT_signal"/>
</dbReference>
<dbReference type="EMBL" id="BSEV01000020">
    <property type="protein sequence ID" value="GLK13168.1"/>
    <property type="molecule type" value="Genomic_DNA"/>
</dbReference>
<keyword evidence="2" id="KW-0812">Transmembrane</keyword>
<feature type="region of interest" description="Disordered" evidence="1">
    <location>
        <begin position="219"/>
        <end position="241"/>
    </location>
</feature>
<evidence type="ECO:0000259" key="3">
    <source>
        <dbReference type="Pfam" id="PF00775"/>
    </source>
</evidence>
<feature type="domain" description="Intradiol ring-cleavage dioxygenases" evidence="3">
    <location>
        <begin position="51"/>
        <end position="114"/>
    </location>
</feature>
<keyword evidence="2" id="KW-1133">Transmembrane helix</keyword>
<keyword evidence="5" id="KW-1185">Reference proteome</keyword>
<reference evidence="4" key="2">
    <citation type="submission" date="2023-01" db="EMBL/GenBank/DDBJ databases">
        <authorList>
            <person name="Sun Q."/>
            <person name="Evtushenko L."/>
        </authorList>
    </citation>
    <scope>NUCLEOTIDE SEQUENCE</scope>
    <source>
        <strain evidence="4">VKM Ac-2007</strain>
    </source>
</reference>